<dbReference type="AlphaFoldDB" id="A0AAN0NGZ0"/>
<evidence type="ECO:0000259" key="1">
    <source>
        <dbReference type="Pfam" id="PF06568"/>
    </source>
</evidence>
<evidence type="ECO:0000313" key="3">
    <source>
        <dbReference type="Proteomes" id="UP001451782"/>
    </source>
</evidence>
<organism evidence="2 3">
    <name type="scientific">Yoonia algicola</name>
    <dbReference type="NCBI Taxonomy" id="3137368"/>
    <lineage>
        <taxon>Bacteria</taxon>
        <taxon>Pseudomonadati</taxon>
        <taxon>Pseudomonadota</taxon>
        <taxon>Alphaproteobacteria</taxon>
        <taxon>Rhodobacterales</taxon>
        <taxon>Paracoccaceae</taxon>
        <taxon>Yoonia</taxon>
    </lineage>
</organism>
<dbReference type="KEGG" id="yag:AABB28_15865"/>
<protein>
    <submittedName>
        <fullName evidence="2">DUF1127 domain-containing protein</fullName>
    </submittedName>
</protein>
<evidence type="ECO:0000313" key="2">
    <source>
        <dbReference type="EMBL" id="WZU63312.1"/>
    </source>
</evidence>
<accession>A0AAN0NGZ0</accession>
<proteinExistence type="predicted"/>
<dbReference type="InterPro" id="IPR009506">
    <property type="entry name" value="YjiS-like"/>
</dbReference>
<sequence length="77" mass="8467">MSITTNTFAPVKLGARLSTMISDHFAALKQARAQKAVFFAVRAQLNLMSDRDLEDIGINRLLIDDVAREAAFGKAED</sequence>
<reference evidence="2 3" key="1">
    <citation type="submission" date="2024-04" db="EMBL/GenBank/DDBJ databases">
        <title>Phylogenomic analyses of a clade within the roseobacter group suggest taxonomic reassignments of species of the genera Aestuariivita, Citreicella, Loktanella, Nautella, Pelagibaca, Ruegeria, Thalassobius, Thiobacimonas and Tropicibacter, and the proposal o.</title>
        <authorList>
            <person name="Jeon C.O."/>
        </authorList>
    </citation>
    <scope>NUCLEOTIDE SEQUENCE [LARGE SCALE GENOMIC DNA]</scope>
    <source>
        <strain evidence="2 3">G8-12</strain>
    </source>
</reference>
<dbReference type="Proteomes" id="UP001451782">
    <property type="component" value="Chromosome"/>
</dbReference>
<name>A0AAN0NGZ0_9RHOB</name>
<dbReference type="RefSeq" id="WP_342069696.1">
    <property type="nucleotide sequence ID" value="NZ_CP151762.1"/>
</dbReference>
<dbReference type="EMBL" id="CP151762">
    <property type="protein sequence ID" value="WZU63312.1"/>
    <property type="molecule type" value="Genomic_DNA"/>
</dbReference>
<dbReference type="Pfam" id="PF06568">
    <property type="entry name" value="YjiS-like"/>
    <property type="match status" value="1"/>
</dbReference>
<gene>
    <name evidence="2" type="ORF">AABB28_15865</name>
</gene>
<feature type="domain" description="YjiS-like" evidence="1">
    <location>
        <begin position="27"/>
        <end position="60"/>
    </location>
</feature>
<keyword evidence="3" id="KW-1185">Reference proteome</keyword>